<protein>
    <submittedName>
        <fullName evidence="2">Uncharacterized protein</fullName>
    </submittedName>
</protein>
<accession>A0A075HBC2</accession>
<sequence length="162" mass="16976">MRSRPRLAPDSKRTSRCQSGASRSHTSVPAVARAVTLVVAPLSLAELSASAASSIAGASDPEPSRFEESAPTASWMNPSPERIPAHTTPSAAANSSITCWRISQRRPSAEKNGPVSQSVVDASPMGLASAAPRHRLCSRIPSSQSLRVRSGDRTADHPSCPL</sequence>
<feature type="region of interest" description="Disordered" evidence="1">
    <location>
        <begin position="50"/>
        <end position="162"/>
    </location>
</feature>
<proteinExistence type="predicted"/>
<feature type="compositionally biased region" description="Polar residues" evidence="1">
    <location>
        <begin position="87"/>
        <end position="98"/>
    </location>
</feature>
<organism evidence="2">
    <name type="scientific">uncultured marine group II/III euryarchaeote KM3_64_C08</name>
    <dbReference type="NCBI Taxonomy" id="1456479"/>
    <lineage>
        <taxon>Archaea</taxon>
        <taxon>Methanobacteriati</taxon>
        <taxon>Methanobacteriota</taxon>
        <taxon>environmental samples</taxon>
    </lineage>
</organism>
<evidence type="ECO:0000313" key="2">
    <source>
        <dbReference type="EMBL" id="AIF13831.1"/>
    </source>
</evidence>
<dbReference type="AlphaFoldDB" id="A0A075HBC2"/>
<name>A0A075HBC2_9EURY</name>
<evidence type="ECO:0000256" key="1">
    <source>
        <dbReference type="SAM" id="MobiDB-lite"/>
    </source>
</evidence>
<feature type="compositionally biased region" description="Polar residues" evidence="1">
    <location>
        <begin position="16"/>
        <end position="27"/>
    </location>
</feature>
<reference evidence="2" key="1">
    <citation type="journal article" date="2014" name="Genome Biol. Evol.">
        <title>Pangenome evidence for extensive interdomain horizontal transfer affecting lineage core and shell genes in uncultured planktonic thaumarchaeota and euryarchaeota.</title>
        <authorList>
            <person name="Deschamps P."/>
            <person name="Zivanovic Y."/>
            <person name="Moreira D."/>
            <person name="Rodriguez-Valera F."/>
            <person name="Lopez-Garcia P."/>
        </authorList>
    </citation>
    <scope>NUCLEOTIDE SEQUENCE</scope>
</reference>
<feature type="region of interest" description="Disordered" evidence="1">
    <location>
        <begin position="1"/>
        <end position="30"/>
    </location>
</feature>
<feature type="compositionally biased region" description="Low complexity" evidence="1">
    <location>
        <begin position="50"/>
        <end position="59"/>
    </location>
</feature>
<dbReference type="EMBL" id="KF900985">
    <property type="protein sequence ID" value="AIF13831.1"/>
    <property type="molecule type" value="Genomic_DNA"/>
</dbReference>